<dbReference type="RefSeq" id="WP_072272612.1">
    <property type="nucleotide sequence ID" value="NZ_CCXW01000001.1"/>
</dbReference>
<evidence type="ECO:0000313" key="1">
    <source>
        <dbReference type="EMBL" id="CEG31456.1"/>
    </source>
</evidence>
<comment type="caution">
    <text evidence="1">The sequence shown here is derived from an EMBL/GenBank/DDBJ whole genome shotgun (WGS) entry which is preliminary data.</text>
</comment>
<dbReference type="EMBL" id="CCXW01000001">
    <property type="protein sequence ID" value="CEG31456.1"/>
    <property type="molecule type" value="Genomic_DNA"/>
</dbReference>
<keyword evidence="2" id="KW-1185">Reference proteome</keyword>
<organism evidence="1 2">
    <name type="scientific">Peribacillus simplex</name>
    <dbReference type="NCBI Taxonomy" id="1478"/>
    <lineage>
        <taxon>Bacteria</taxon>
        <taxon>Bacillati</taxon>
        <taxon>Bacillota</taxon>
        <taxon>Bacilli</taxon>
        <taxon>Bacillales</taxon>
        <taxon>Bacillaceae</taxon>
        <taxon>Peribacillus</taxon>
    </lineage>
</organism>
<evidence type="ECO:0000313" key="2">
    <source>
        <dbReference type="Proteomes" id="UP000182110"/>
    </source>
</evidence>
<reference evidence="1 2" key="1">
    <citation type="journal article" date="2014" name="Genome Announc.">
        <title>Genome Sequence of Bacillus simplex Strain P558, Isolated from a Human Fecal Sample.</title>
        <authorList>
            <person name="Croce O."/>
            <person name="Hugon P."/>
            <person name="Lagier J.C."/>
            <person name="Bibi F."/>
            <person name="Robert C."/>
            <person name="Azhar E.I."/>
            <person name="Raoult D."/>
            <person name="Fournier P.E."/>
        </authorList>
    </citation>
    <scope>NUCLEOTIDE SEQUENCE [LARGE SCALE GENOMIC DNA]</scope>
    <source>
        <strain evidence="1 2">P558</strain>
    </source>
</reference>
<dbReference type="Proteomes" id="UP000182110">
    <property type="component" value="Unassembled WGS sequence"/>
</dbReference>
<gene>
    <name evidence="1" type="ORF">BN1180_01600</name>
</gene>
<name>A0AAN2PF87_9BACI</name>
<proteinExistence type="predicted"/>
<sequence>MKFFINVGTDKRVIGYGSTRGNASDVEITVEDNHEFLKNPFIYKFTNGILVRDTEYQQEQLEQKNEIENKPTEIQILQEENTDLKLALAEMAEKMEIEKISMMLAVAELAENINGGV</sequence>
<protein>
    <submittedName>
        <fullName evidence="1">Uncharacterized protein</fullName>
    </submittedName>
</protein>
<accession>A0AAN2PF87</accession>
<dbReference type="AlphaFoldDB" id="A0AAN2PF87"/>